<keyword evidence="4 8" id="KW-0812">Transmembrane</keyword>
<dbReference type="RefSeq" id="WP_106115978.1">
    <property type="nucleotide sequence ID" value="NZ_CP165623.1"/>
</dbReference>
<keyword evidence="6 7" id="KW-0472">Membrane</keyword>
<protein>
    <submittedName>
        <fullName evidence="10">OmpA family protein</fullName>
    </submittedName>
</protein>
<dbReference type="Pfam" id="PF13677">
    <property type="entry name" value="MotB_plug"/>
    <property type="match status" value="1"/>
</dbReference>
<dbReference type="InterPro" id="IPR050330">
    <property type="entry name" value="Bact_OuterMem_StrucFunc"/>
</dbReference>
<evidence type="ECO:0000256" key="1">
    <source>
        <dbReference type="ARBA" id="ARBA00004162"/>
    </source>
</evidence>
<dbReference type="PANTHER" id="PTHR30329:SF21">
    <property type="entry name" value="LIPOPROTEIN YIAD-RELATED"/>
    <property type="match status" value="1"/>
</dbReference>
<evidence type="ECO:0000256" key="8">
    <source>
        <dbReference type="SAM" id="Phobius"/>
    </source>
</evidence>
<dbReference type="InterPro" id="IPR036737">
    <property type="entry name" value="OmpA-like_sf"/>
</dbReference>
<dbReference type="EMBL" id="CP165623">
    <property type="protein sequence ID" value="XDV04203.1"/>
    <property type="molecule type" value="Genomic_DNA"/>
</dbReference>
<dbReference type="PROSITE" id="PS51123">
    <property type="entry name" value="OMPA_2"/>
    <property type="match status" value="1"/>
</dbReference>
<evidence type="ECO:0000313" key="10">
    <source>
        <dbReference type="EMBL" id="XDV04203.1"/>
    </source>
</evidence>
<gene>
    <name evidence="10" type="ORF">AB3G35_14005</name>
</gene>
<keyword evidence="3" id="KW-1003">Cell membrane</keyword>
<dbReference type="GO" id="GO:0005886">
    <property type="term" value="C:plasma membrane"/>
    <property type="evidence" value="ECO:0007669"/>
    <property type="project" value="UniProtKB-SubCell"/>
</dbReference>
<evidence type="ECO:0000256" key="4">
    <source>
        <dbReference type="ARBA" id="ARBA00022692"/>
    </source>
</evidence>
<evidence type="ECO:0000256" key="2">
    <source>
        <dbReference type="ARBA" id="ARBA00008914"/>
    </source>
</evidence>
<organism evidence="10">
    <name type="scientific">Pseudomonas sp. WC2401</name>
    <dbReference type="NCBI Taxonomy" id="3234143"/>
    <lineage>
        <taxon>Bacteria</taxon>
        <taxon>Pseudomonadati</taxon>
        <taxon>Pseudomonadota</taxon>
        <taxon>Gammaproteobacteria</taxon>
        <taxon>Pseudomonadales</taxon>
        <taxon>Pseudomonadaceae</taxon>
        <taxon>Pseudomonas</taxon>
    </lineage>
</organism>
<dbReference type="PANTHER" id="PTHR30329">
    <property type="entry name" value="STATOR ELEMENT OF FLAGELLAR MOTOR COMPLEX"/>
    <property type="match status" value="1"/>
</dbReference>
<dbReference type="Gene3D" id="3.30.1330.60">
    <property type="entry name" value="OmpA-like domain"/>
    <property type="match status" value="1"/>
</dbReference>
<evidence type="ECO:0000256" key="6">
    <source>
        <dbReference type="ARBA" id="ARBA00023136"/>
    </source>
</evidence>
<evidence type="ECO:0000259" key="9">
    <source>
        <dbReference type="PROSITE" id="PS51123"/>
    </source>
</evidence>
<evidence type="ECO:0000256" key="7">
    <source>
        <dbReference type="PROSITE-ProRule" id="PRU00473"/>
    </source>
</evidence>
<reference evidence="10" key="1">
    <citation type="submission" date="2024-07" db="EMBL/GenBank/DDBJ databases">
        <authorList>
            <person name="Biller S.J."/>
        </authorList>
    </citation>
    <scope>NUCLEOTIDE SEQUENCE</scope>
    <source>
        <strain evidence="10">WC2401</strain>
    </source>
</reference>
<comment type="subcellular location">
    <subcellularLocation>
        <location evidence="1">Cell membrane</location>
        <topology evidence="1">Single-pass membrane protein</topology>
    </subcellularLocation>
</comment>
<sequence length="314" mass="34711">MRRGNELGEQIIVKRRTKRGHEVLHSGAWKVAFADFTLAMMALFMVLWIIQPQADEERMALKGDGYETLFDGGAGIFDGLSAVPLENPVAGQAAQDQEADAPWQEPVLSRIEPAQPENSAPRETAHYDTEADLQALARLMNQLAARTDAMANIEVQVVPQGLRILIKDDARRFMFERGSATINPHFRTLLVALAQELGKIDNKLIISGHTDATPYRGKREYDNWNLSGERALQARGVMVAAGLPAKGVLQVSAQADVMPLRPDEPLSGLNRRIELLLLTHQAEALYRQLFAQGHVSYAPSRVEYIEAGGKRAVN</sequence>
<dbReference type="AlphaFoldDB" id="A0AB39WVQ1"/>
<dbReference type="Pfam" id="PF00691">
    <property type="entry name" value="OmpA"/>
    <property type="match status" value="1"/>
</dbReference>
<dbReference type="InterPro" id="IPR025713">
    <property type="entry name" value="MotB-like_N_dom"/>
</dbReference>
<proteinExistence type="inferred from homology"/>
<dbReference type="SUPFAM" id="SSF103088">
    <property type="entry name" value="OmpA-like"/>
    <property type="match status" value="1"/>
</dbReference>
<comment type="similarity">
    <text evidence="2">Belongs to the MotB family.</text>
</comment>
<dbReference type="CDD" id="cd07185">
    <property type="entry name" value="OmpA_C-like"/>
    <property type="match status" value="1"/>
</dbReference>
<keyword evidence="5 8" id="KW-1133">Transmembrane helix</keyword>
<dbReference type="InterPro" id="IPR006665">
    <property type="entry name" value="OmpA-like"/>
</dbReference>
<feature type="domain" description="OmpA-like" evidence="9">
    <location>
        <begin position="162"/>
        <end position="281"/>
    </location>
</feature>
<name>A0AB39WVQ1_9PSED</name>
<evidence type="ECO:0000256" key="3">
    <source>
        <dbReference type="ARBA" id="ARBA00022475"/>
    </source>
</evidence>
<accession>A0AB39WVQ1</accession>
<evidence type="ECO:0000256" key="5">
    <source>
        <dbReference type="ARBA" id="ARBA00022989"/>
    </source>
</evidence>
<feature type="transmembrane region" description="Helical" evidence="8">
    <location>
        <begin position="31"/>
        <end position="50"/>
    </location>
</feature>